<proteinExistence type="inferred from homology"/>
<dbReference type="InterPro" id="IPR036291">
    <property type="entry name" value="NAD(P)-bd_dom_sf"/>
</dbReference>
<dbReference type="Pfam" id="PF00107">
    <property type="entry name" value="ADH_zinc_N"/>
    <property type="match status" value="1"/>
</dbReference>
<evidence type="ECO:0000256" key="3">
    <source>
        <dbReference type="ARBA" id="ARBA00023002"/>
    </source>
</evidence>
<dbReference type="InterPro" id="IPR050129">
    <property type="entry name" value="Zn_alcohol_dh"/>
</dbReference>
<dbReference type="PROSITE" id="PS00059">
    <property type="entry name" value="ADH_ZINC"/>
    <property type="match status" value="1"/>
</dbReference>
<evidence type="ECO:0000256" key="4">
    <source>
        <dbReference type="RuleBase" id="RU361277"/>
    </source>
</evidence>
<dbReference type="InterPro" id="IPR011032">
    <property type="entry name" value="GroES-like_sf"/>
</dbReference>
<dbReference type="EMBL" id="JAUSVX010000004">
    <property type="protein sequence ID" value="MDQ0469576.1"/>
    <property type="molecule type" value="Genomic_DNA"/>
</dbReference>
<comment type="caution">
    <text evidence="7">The sequence shown here is derived from an EMBL/GenBank/DDBJ whole genome shotgun (WGS) entry which is preliminary data.</text>
</comment>
<feature type="domain" description="Alcohol dehydrogenase-like N-terminal" evidence="6">
    <location>
        <begin position="25"/>
        <end position="132"/>
    </location>
</feature>
<keyword evidence="3 7" id="KW-0560">Oxidoreductase</keyword>
<dbReference type="GO" id="GO:0000721">
    <property type="term" value="F:(R,R)-butanediol dehydrogenase activity"/>
    <property type="evidence" value="ECO:0007669"/>
    <property type="project" value="UniProtKB-EC"/>
</dbReference>
<dbReference type="EC" id="1.1.1.-" evidence="7"/>
<evidence type="ECO:0000259" key="5">
    <source>
        <dbReference type="Pfam" id="PF00107"/>
    </source>
</evidence>
<sequence>MRAARLYGIGDIRVEEVEAPPPPPAGSVRVKVAAAGICGSDLHNFRTGQWISRVPSVPGHEVAGTVAALGEGVTGLVPGDVVVADSRVWCGTCPACRAGRRNLCASLGYVGEVCDGGFAEEMVLPARLLHRVEGRVDPGVAAMAEPLAVALHAVAKAAAVPEKPALVVGCGPIGGLAALVLARRGCRDLLIADRNAARRDLVAAVTGGRGVTLEPAAVAAALDGAPLEHAVEATGSVAALEALLDVVSNGSTVALVGIAHGSLALDPNRLVEREVTLAGCSAFADELPQAVALLPELAPQLARLIDAEIGLAGVPEAYRRLVAGEVTGLKVVVRPDRG</sequence>
<dbReference type="EC" id="1.1.1.303" evidence="7"/>
<keyword evidence="8" id="KW-1185">Reference proteome</keyword>
<dbReference type="InterPro" id="IPR002328">
    <property type="entry name" value="ADH_Zn_CS"/>
</dbReference>
<dbReference type="InterPro" id="IPR013154">
    <property type="entry name" value="ADH-like_N"/>
</dbReference>
<dbReference type="RefSeq" id="WP_307272415.1">
    <property type="nucleotide sequence ID" value="NZ_JAUSVX010000004.1"/>
</dbReference>
<protein>
    <submittedName>
        <fullName evidence="7">(R,R)-butanediol dehydrogenase/meso-butanediol dehydrogenase/diacetyl reductase</fullName>
        <ecNumber evidence="7">1.1.1.-</ecNumber>
        <ecNumber evidence="7">1.1.1.303</ecNumber>
        <ecNumber evidence="7">1.1.1.4</ecNumber>
    </submittedName>
</protein>
<organism evidence="7 8">
    <name type="scientific">Labrys wisconsinensis</name>
    <dbReference type="NCBI Taxonomy" id="425677"/>
    <lineage>
        <taxon>Bacteria</taxon>
        <taxon>Pseudomonadati</taxon>
        <taxon>Pseudomonadota</taxon>
        <taxon>Alphaproteobacteria</taxon>
        <taxon>Hyphomicrobiales</taxon>
        <taxon>Xanthobacteraceae</taxon>
        <taxon>Labrys</taxon>
    </lineage>
</organism>
<dbReference type="InterPro" id="IPR013149">
    <property type="entry name" value="ADH-like_C"/>
</dbReference>
<evidence type="ECO:0000259" key="6">
    <source>
        <dbReference type="Pfam" id="PF08240"/>
    </source>
</evidence>
<feature type="domain" description="Alcohol dehydrogenase-like C-terminal" evidence="5">
    <location>
        <begin position="172"/>
        <end position="294"/>
    </location>
</feature>
<dbReference type="PANTHER" id="PTHR43401:SF2">
    <property type="entry name" value="L-THREONINE 3-DEHYDROGENASE"/>
    <property type="match status" value="1"/>
</dbReference>
<keyword evidence="2 4" id="KW-0862">Zinc</keyword>
<dbReference type="Gene3D" id="3.90.180.10">
    <property type="entry name" value="Medium-chain alcohol dehydrogenases, catalytic domain"/>
    <property type="match status" value="1"/>
</dbReference>
<keyword evidence="1 4" id="KW-0479">Metal-binding</keyword>
<evidence type="ECO:0000256" key="2">
    <source>
        <dbReference type="ARBA" id="ARBA00022833"/>
    </source>
</evidence>
<evidence type="ECO:0000256" key="1">
    <source>
        <dbReference type="ARBA" id="ARBA00022723"/>
    </source>
</evidence>
<comment type="similarity">
    <text evidence="4">Belongs to the zinc-containing alcohol dehydrogenase family.</text>
</comment>
<dbReference type="Pfam" id="PF08240">
    <property type="entry name" value="ADH_N"/>
    <property type="match status" value="1"/>
</dbReference>
<comment type="cofactor">
    <cofactor evidence="4">
        <name>Zn(2+)</name>
        <dbReference type="ChEBI" id="CHEBI:29105"/>
    </cofactor>
</comment>
<dbReference type="PANTHER" id="PTHR43401">
    <property type="entry name" value="L-THREONINE 3-DEHYDROGENASE"/>
    <property type="match status" value="1"/>
</dbReference>
<dbReference type="EC" id="1.1.1.4" evidence="7"/>
<evidence type="ECO:0000313" key="7">
    <source>
        <dbReference type="EMBL" id="MDQ0469576.1"/>
    </source>
</evidence>
<dbReference type="SUPFAM" id="SSF50129">
    <property type="entry name" value="GroES-like"/>
    <property type="match status" value="1"/>
</dbReference>
<dbReference type="Proteomes" id="UP001242480">
    <property type="component" value="Unassembled WGS sequence"/>
</dbReference>
<gene>
    <name evidence="7" type="ORF">QO011_002592</name>
</gene>
<name>A0ABU0J7S7_9HYPH</name>
<evidence type="ECO:0000313" key="8">
    <source>
        <dbReference type="Proteomes" id="UP001242480"/>
    </source>
</evidence>
<reference evidence="7 8" key="1">
    <citation type="submission" date="2023-07" db="EMBL/GenBank/DDBJ databases">
        <title>Genomic Encyclopedia of Type Strains, Phase IV (KMG-IV): sequencing the most valuable type-strain genomes for metagenomic binning, comparative biology and taxonomic classification.</title>
        <authorList>
            <person name="Goeker M."/>
        </authorList>
    </citation>
    <scope>NUCLEOTIDE SEQUENCE [LARGE SCALE GENOMIC DNA]</scope>
    <source>
        <strain evidence="7 8">DSM 19619</strain>
    </source>
</reference>
<dbReference type="GO" id="GO:0052587">
    <property type="term" value="F:diacetyl reductase ((R)-acetoin forming) (NAD+) activity"/>
    <property type="evidence" value="ECO:0007669"/>
    <property type="project" value="UniProtKB-EC"/>
</dbReference>
<dbReference type="SUPFAM" id="SSF51735">
    <property type="entry name" value="NAD(P)-binding Rossmann-fold domains"/>
    <property type="match status" value="1"/>
</dbReference>
<accession>A0ABU0J7S7</accession>
<dbReference type="Gene3D" id="3.40.50.720">
    <property type="entry name" value="NAD(P)-binding Rossmann-like Domain"/>
    <property type="match status" value="1"/>
</dbReference>